<proteinExistence type="inferred from homology"/>
<evidence type="ECO:0000256" key="5">
    <source>
        <dbReference type="RuleBase" id="RU367021"/>
    </source>
</evidence>
<gene>
    <name evidence="7" type="ORF">H8B06_16350</name>
</gene>
<dbReference type="Gene3D" id="2.160.10.10">
    <property type="entry name" value="Hexapeptide repeat proteins"/>
    <property type="match status" value="1"/>
</dbReference>
<keyword evidence="2 5" id="KW-0808">Transferase</keyword>
<evidence type="ECO:0000256" key="3">
    <source>
        <dbReference type="ARBA" id="ARBA00022737"/>
    </source>
</evidence>
<keyword evidence="4 5" id="KW-0012">Acyltransferase</keyword>
<dbReference type="EC" id="2.3.1.-" evidence="5"/>
<evidence type="ECO:0000256" key="2">
    <source>
        <dbReference type="ARBA" id="ARBA00022679"/>
    </source>
</evidence>
<comment type="caution">
    <text evidence="7">The sequence shown here is derived from an EMBL/GenBank/DDBJ whole genome shotgun (WGS) entry which is preliminary data.</text>
</comment>
<dbReference type="Pfam" id="PF00132">
    <property type="entry name" value="Hexapep"/>
    <property type="match status" value="1"/>
</dbReference>
<dbReference type="InterPro" id="IPR011004">
    <property type="entry name" value="Trimer_LpxA-like_sf"/>
</dbReference>
<evidence type="ECO:0000256" key="4">
    <source>
        <dbReference type="ARBA" id="ARBA00023315"/>
    </source>
</evidence>
<dbReference type="PANTHER" id="PTHR43017:SF1">
    <property type="entry name" value="ACETYLTRANSFERASE YJL218W-RELATED"/>
    <property type="match status" value="1"/>
</dbReference>
<dbReference type="InterPro" id="IPR018357">
    <property type="entry name" value="Hexapep_transf_CS"/>
</dbReference>
<dbReference type="SUPFAM" id="SSF51161">
    <property type="entry name" value="Trimeric LpxA-like enzymes"/>
    <property type="match status" value="1"/>
</dbReference>
<comment type="similarity">
    <text evidence="1 5">Belongs to the transferase hexapeptide repeat family.</text>
</comment>
<dbReference type="InterPro" id="IPR024688">
    <property type="entry name" value="Mac_dom"/>
</dbReference>
<name>A0ABR7YSS7_9SPHI</name>
<keyword evidence="8" id="KW-1185">Reference proteome</keyword>
<reference evidence="7 8" key="1">
    <citation type="submission" date="2020-08" db="EMBL/GenBank/DDBJ databases">
        <title>Sphingobacterium sp. DN00404 isolated from aquaculture water.</title>
        <authorList>
            <person name="Zhang M."/>
        </authorList>
    </citation>
    <scope>NUCLEOTIDE SEQUENCE [LARGE SCALE GENOMIC DNA]</scope>
    <source>
        <strain evidence="7 8">DN00404</strain>
    </source>
</reference>
<dbReference type="InterPro" id="IPR039369">
    <property type="entry name" value="LacA-like"/>
</dbReference>
<dbReference type="CDD" id="cd03357">
    <property type="entry name" value="LbH_MAT_GAT"/>
    <property type="match status" value="1"/>
</dbReference>
<dbReference type="PANTHER" id="PTHR43017">
    <property type="entry name" value="GALACTOSIDE O-ACETYLTRANSFERASE"/>
    <property type="match status" value="1"/>
</dbReference>
<dbReference type="RefSeq" id="WP_190995288.1">
    <property type="nucleotide sequence ID" value="NZ_JACOIK010000012.1"/>
</dbReference>
<protein>
    <recommendedName>
        <fullName evidence="5">Acetyltransferase</fullName>
        <ecNumber evidence="5">2.3.1.-</ecNumber>
    </recommendedName>
</protein>
<dbReference type="PROSITE" id="PS00101">
    <property type="entry name" value="HEXAPEP_TRANSFERASES"/>
    <property type="match status" value="1"/>
</dbReference>
<dbReference type="Pfam" id="PF12464">
    <property type="entry name" value="Mac"/>
    <property type="match status" value="1"/>
</dbReference>
<keyword evidence="3" id="KW-0677">Repeat</keyword>
<dbReference type="Proteomes" id="UP000602759">
    <property type="component" value="Unassembled WGS sequence"/>
</dbReference>
<evidence type="ECO:0000313" key="8">
    <source>
        <dbReference type="Proteomes" id="UP000602759"/>
    </source>
</evidence>
<evidence type="ECO:0000313" key="7">
    <source>
        <dbReference type="EMBL" id="MBD1434405.1"/>
    </source>
</evidence>
<accession>A0ABR7YSS7</accession>
<dbReference type="SMART" id="SM01266">
    <property type="entry name" value="Mac"/>
    <property type="match status" value="1"/>
</dbReference>
<evidence type="ECO:0000256" key="1">
    <source>
        <dbReference type="ARBA" id="ARBA00007274"/>
    </source>
</evidence>
<feature type="domain" description="Maltose/galactoside acetyltransferase" evidence="6">
    <location>
        <begin position="6"/>
        <end position="60"/>
    </location>
</feature>
<dbReference type="EMBL" id="JACOIK010000012">
    <property type="protein sequence ID" value="MBD1434405.1"/>
    <property type="molecule type" value="Genomic_DNA"/>
</dbReference>
<evidence type="ECO:0000259" key="6">
    <source>
        <dbReference type="SMART" id="SM01266"/>
    </source>
</evidence>
<dbReference type="InterPro" id="IPR001451">
    <property type="entry name" value="Hexapep"/>
</dbReference>
<sequence length="199" mass="22131">MEKTEKEKMIAGELYQAMGKELMNERQHAKEQLFQYNNLEPSKIKARNQLLKKLFGKTTSRFFIEPPFRCDYGYNIYLGDNFYANYNLIILDCAPVYIGDNVMIGPNVSLFTAGHPVHPEPRTAGWEFAKPIAIGDNVWIGGHTVINPGVTIGKNTVIGSGSVVTKNIPENVVAAGNPCRVIREITDADRTTALFPGVK</sequence>
<organism evidence="7 8">
    <name type="scientific">Sphingobacterium micropteri</name>
    <dbReference type="NCBI Taxonomy" id="2763501"/>
    <lineage>
        <taxon>Bacteria</taxon>
        <taxon>Pseudomonadati</taxon>
        <taxon>Bacteroidota</taxon>
        <taxon>Sphingobacteriia</taxon>
        <taxon>Sphingobacteriales</taxon>
        <taxon>Sphingobacteriaceae</taxon>
        <taxon>Sphingobacterium</taxon>
    </lineage>
</organism>